<feature type="non-terminal residue" evidence="6">
    <location>
        <position position="1"/>
    </location>
</feature>
<dbReference type="InterPro" id="IPR058543">
    <property type="entry name" value="Beta-prop_RSE1/DDB1/CPSF1_2nd"/>
</dbReference>
<dbReference type="InterPro" id="IPR015943">
    <property type="entry name" value="WD40/YVTN_repeat-like_dom_sf"/>
</dbReference>
<protein>
    <recommendedName>
        <fullName evidence="8">DNA damage-binding protein 1</fullName>
    </recommendedName>
</protein>
<dbReference type="Proteomes" id="UP000281549">
    <property type="component" value="Unassembled WGS sequence"/>
</dbReference>
<feature type="domain" description="RSE1/DDB1/CPSF1 second beta-propeller" evidence="5">
    <location>
        <begin position="349"/>
        <end position="649"/>
    </location>
</feature>
<feature type="domain" description="RSE1/DDB1/CPSF1 C-terminal" evidence="3">
    <location>
        <begin position="699"/>
        <end position="998"/>
    </location>
</feature>
<dbReference type="SUPFAM" id="SSF50978">
    <property type="entry name" value="WD40 repeat-like"/>
    <property type="match status" value="1"/>
</dbReference>
<evidence type="ECO:0000259" key="3">
    <source>
        <dbReference type="Pfam" id="PF03178"/>
    </source>
</evidence>
<dbReference type="Pfam" id="PF10433">
    <property type="entry name" value="Beta-prop_RSE1_1st"/>
    <property type="match status" value="1"/>
</dbReference>
<evidence type="ECO:0000313" key="7">
    <source>
        <dbReference type="Proteomes" id="UP000281549"/>
    </source>
</evidence>
<dbReference type="EMBL" id="ML005270">
    <property type="protein sequence ID" value="RKP19206.1"/>
    <property type="molecule type" value="Genomic_DNA"/>
</dbReference>
<dbReference type="Pfam" id="PF23726">
    <property type="entry name" value="Beta-prop_RSE1_2nd"/>
    <property type="match status" value="1"/>
</dbReference>
<dbReference type="GO" id="GO:0003676">
    <property type="term" value="F:nucleic acid binding"/>
    <property type="evidence" value="ECO:0007669"/>
    <property type="project" value="InterPro"/>
</dbReference>
<evidence type="ECO:0008006" key="8">
    <source>
        <dbReference type="Google" id="ProtNLM"/>
    </source>
</evidence>
<dbReference type="InterPro" id="IPR036322">
    <property type="entry name" value="WD40_repeat_dom_sf"/>
</dbReference>
<dbReference type="InterPro" id="IPR050358">
    <property type="entry name" value="RSE1/DDB1/CFT1"/>
</dbReference>
<keyword evidence="2" id="KW-0539">Nucleus</keyword>
<dbReference type="PANTHER" id="PTHR10644">
    <property type="entry name" value="DNA REPAIR/RNA PROCESSING CPSF FAMILY"/>
    <property type="match status" value="1"/>
</dbReference>
<sequence>YGTRIVVYTVTEFGLTQTFNIPINGCICILKPVKVSGRKESLLFVLTEKYHCFMLGYDIEKKSVKTISTVDIKDRFDRISENGPLCTVDNLGRCIVLSFSQGYVKVIQLDENGKICESFPLRIEALDIVSMTLIPGHNNPLIGMITQDYQEARHFETFEIFLNQKELNVYGWTRKNLERGANHLIGLESAIVMIGEHSIMYFADNGFKKEIEMKPTIVTCVCRMTENSNMFLIGDYKGRLMILTIQGKVKNVNLDLEEMGNTNIPKSITYLDNGFLFIAGGYSDSQLIQLLPKMDENGRKIKIIENFTNISPMTDFVLEQIDQQQSQLICCSGGYEEGSIRRIRNGVGIEELATLELEGIESVFPINKTANGMELDDNTTQSQKTVESLLLLSFANSTRILSLIESEFEQVEYPAFELHQKTIYCKNMFDKILQITTNKLILIHPESFERICELKLETINKVSVSGTVVAVAIGKKVALYKISNEIKEIASMKMENEVSSVGVDDSMLVSVGFWNDCSVRVYNATDVKWKEMFKDESLNVISRSMLFVKNNETVYLMVGMGDGRLVYYNLNEDYKRKIISLGSNHVDLSTSLTGVFASCDHPVMLFFERSKLYYSSINVPNIKSLCHFNSPHFPNSVVYSTPLALTIGSIDDLAKLHIETSIIDCHIRNITKFTPNNIFIANTINVNVIESEMREEKTSSVRVFSYDFRQISEFKLDQHEEASSVSMISIGLEDYVVVGTAYTSNMQDNLKATSGRVLLFKVDSSSNLILISQVKVDGCVYSVRPLLGKIAAAINNKIHIFEYQENTLKPLVTQSGFILIPCMETRDNLILAGDLMRSATLLQFNHAENKIEPVCIDKNNHWSRCLSFIDENSFIIADDNGNILCKKNEEGNCKTIAQYHLGENINVITEGSLVVKSPELENILENTFIFGTIFGTVGVVAKISPDLFEVLAKLQRNLARHLNFAGNISHNEWREFQDDRKHSSSFGMIDGDLIESILTLTPETVEIVVNGSTEKNMNMQAIGYSVEQTIHIVEELSRLK</sequence>
<dbReference type="AlphaFoldDB" id="A0A4P9YI23"/>
<evidence type="ECO:0000313" key="6">
    <source>
        <dbReference type="EMBL" id="RKP19206.1"/>
    </source>
</evidence>
<dbReference type="GO" id="GO:0005634">
    <property type="term" value="C:nucleus"/>
    <property type="evidence" value="ECO:0007669"/>
    <property type="project" value="UniProtKB-SubCell"/>
</dbReference>
<comment type="subcellular location">
    <subcellularLocation>
        <location evidence="1">Nucleus</location>
    </subcellularLocation>
</comment>
<dbReference type="Pfam" id="PF03178">
    <property type="entry name" value="CPSF_A"/>
    <property type="match status" value="1"/>
</dbReference>
<dbReference type="Gene3D" id="2.130.10.10">
    <property type="entry name" value="YVTN repeat-like/Quinoprotein amine dehydrogenase"/>
    <property type="match status" value="3"/>
</dbReference>
<feature type="domain" description="RSE1/DDB1/CPSF1 first beta-propeller" evidence="4">
    <location>
        <begin position="2"/>
        <end position="307"/>
    </location>
</feature>
<evidence type="ECO:0000256" key="2">
    <source>
        <dbReference type="ARBA" id="ARBA00023242"/>
    </source>
</evidence>
<organism evidence="6 7">
    <name type="scientific">Rozella allomycis (strain CSF55)</name>
    <dbReference type="NCBI Taxonomy" id="988480"/>
    <lineage>
        <taxon>Eukaryota</taxon>
        <taxon>Fungi</taxon>
        <taxon>Fungi incertae sedis</taxon>
        <taxon>Cryptomycota</taxon>
        <taxon>Cryptomycota incertae sedis</taxon>
        <taxon>Rozella</taxon>
    </lineage>
</organism>
<reference evidence="7" key="1">
    <citation type="journal article" date="2018" name="Nat. Microbiol.">
        <title>Leveraging single-cell genomics to expand the fungal tree of life.</title>
        <authorList>
            <person name="Ahrendt S.R."/>
            <person name="Quandt C.A."/>
            <person name="Ciobanu D."/>
            <person name="Clum A."/>
            <person name="Salamov A."/>
            <person name="Andreopoulos B."/>
            <person name="Cheng J.F."/>
            <person name="Woyke T."/>
            <person name="Pelin A."/>
            <person name="Henrissat B."/>
            <person name="Reynolds N.K."/>
            <person name="Benny G.L."/>
            <person name="Smith M.E."/>
            <person name="James T.Y."/>
            <person name="Grigoriev I.V."/>
        </authorList>
    </citation>
    <scope>NUCLEOTIDE SEQUENCE [LARGE SCALE GENOMIC DNA]</scope>
    <source>
        <strain evidence="7">CSF55</strain>
    </source>
</reference>
<accession>A0A4P9YI23</accession>
<dbReference type="InterPro" id="IPR004871">
    <property type="entry name" value="RSE1/DDB1/CPSF1_C"/>
</dbReference>
<dbReference type="SUPFAM" id="SSF82171">
    <property type="entry name" value="DPP6 N-terminal domain-like"/>
    <property type="match status" value="1"/>
</dbReference>
<dbReference type="InterPro" id="IPR018846">
    <property type="entry name" value="Beta-prop_RSE1/DDB1/CPSF1_1st"/>
</dbReference>
<evidence type="ECO:0000259" key="5">
    <source>
        <dbReference type="Pfam" id="PF23726"/>
    </source>
</evidence>
<proteinExistence type="predicted"/>
<name>A0A4P9YI23_ROZAC</name>
<gene>
    <name evidence="6" type="ORF">ROZALSC1DRAFT_29167</name>
</gene>
<dbReference type="Gene3D" id="1.10.150.910">
    <property type="match status" value="1"/>
</dbReference>
<evidence type="ECO:0000256" key="1">
    <source>
        <dbReference type="ARBA" id="ARBA00004123"/>
    </source>
</evidence>
<evidence type="ECO:0000259" key="4">
    <source>
        <dbReference type="Pfam" id="PF10433"/>
    </source>
</evidence>